<keyword evidence="2" id="KW-1185">Reference proteome</keyword>
<accession>A0A2G9FZG7</accession>
<comment type="caution">
    <text evidence="1">The sequence shown here is derived from an EMBL/GenBank/DDBJ whole genome shotgun (WGS) entry which is preliminary data.</text>
</comment>
<evidence type="ECO:0000313" key="2">
    <source>
        <dbReference type="Proteomes" id="UP000231279"/>
    </source>
</evidence>
<organism evidence="1 2">
    <name type="scientific">Handroanthus impetiginosus</name>
    <dbReference type="NCBI Taxonomy" id="429701"/>
    <lineage>
        <taxon>Eukaryota</taxon>
        <taxon>Viridiplantae</taxon>
        <taxon>Streptophyta</taxon>
        <taxon>Embryophyta</taxon>
        <taxon>Tracheophyta</taxon>
        <taxon>Spermatophyta</taxon>
        <taxon>Magnoliopsida</taxon>
        <taxon>eudicotyledons</taxon>
        <taxon>Gunneridae</taxon>
        <taxon>Pentapetalae</taxon>
        <taxon>asterids</taxon>
        <taxon>lamiids</taxon>
        <taxon>Lamiales</taxon>
        <taxon>Bignoniaceae</taxon>
        <taxon>Crescentiina</taxon>
        <taxon>Tabebuia alliance</taxon>
        <taxon>Handroanthus</taxon>
    </lineage>
</organism>
<dbReference type="AlphaFoldDB" id="A0A2G9FZG7"/>
<dbReference type="OrthoDB" id="891293at2759"/>
<dbReference type="Proteomes" id="UP000231279">
    <property type="component" value="Unassembled WGS sequence"/>
</dbReference>
<proteinExistence type="predicted"/>
<name>A0A2G9FZG7_9LAMI</name>
<reference evidence="2" key="1">
    <citation type="journal article" date="2018" name="Gigascience">
        <title>Genome assembly of the Pink Ipe (Handroanthus impetiginosus, Bignoniaceae), a highly valued, ecologically keystone Neotropical timber forest tree.</title>
        <authorList>
            <person name="Silva-Junior O.B."/>
            <person name="Grattapaglia D."/>
            <person name="Novaes E."/>
            <person name="Collevatti R.G."/>
        </authorList>
    </citation>
    <scope>NUCLEOTIDE SEQUENCE [LARGE SCALE GENOMIC DNA]</scope>
    <source>
        <strain evidence="2">cv. UFG-1</strain>
    </source>
</reference>
<dbReference type="Gene3D" id="1.20.5.4130">
    <property type="match status" value="1"/>
</dbReference>
<sequence length="216" mass="24780">MARYAAVVSIKLTIDRLLNSSKVSFLPSCKKIFEFAYKELMSLQQVFGKLEEQLLNNSRNQAVNALIRQIREAVRKSEDSPESHVSDQVFSQSESLGVGRSLMLSPDIEEQKMVGSSDKLYEIKYMITEFLIRQLKSSPIIGMACIVGPEHQLRKVLLNDKSHTEGEWILVEDLYARLKDDIWSKRDWDELRGLLPKEYNVGCEIKIKREIDKNGG</sequence>
<dbReference type="EMBL" id="NKXS01008392">
    <property type="protein sequence ID" value="PIM98442.1"/>
    <property type="molecule type" value="Genomic_DNA"/>
</dbReference>
<protein>
    <submittedName>
        <fullName evidence="1">Uncharacterized protein</fullName>
    </submittedName>
</protein>
<gene>
    <name evidence="1" type="ORF">CDL12_29079</name>
</gene>
<evidence type="ECO:0000313" key="1">
    <source>
        <dbReference type="EMBL" id="PIM98442.1"/>
    </source>
</evidence>